<dbReference type="GO" id="GO:0045087">
    <property type="term" value="P:innate immune response"/>
    <property type="evidence" value="ECO:0007669"/>
    <property type="project" value="TreeGrafter"/>
</dbReference>
<dbReference type="PANTHER" id="PTHR23199">
    <property type="entry name" value="NEUROTROPHIN 1-RELATED"/>
    <property type="match status" value="1"/>
</dbReference>
<reference evidence="8" key="1">
    <citation type="submission" date="2017-01" db="EMBL/GenBank/DDBJ databases">
        <title>Comparative genomics of anhydrobiosis in the tardigrade Hypsibius dujardini.</title>
        <authorList>
            <person name="Yoshida Y."/>
            <person name="Koutsovoulos G."/>
            <person name="Laetsch D."/>
            <person name="Stevens L."/>
            <person name="Kumar S."/>
            <person name="Horikawa D."/>
            <person name="Ishino K."/>
            <person name="Komine S."/>
            <person name="Tomita M."/>
            <person name="Blaxter M."/>
            <person name="Arakawa K."/>
        </authorList>
    </citation>
    <scope>NUCLEOTIDE SEQUENCE [LARGE SCALE GENOMIC DNA]</scope>
    <source>
        <strain evidence="8">Z151</strain>
    </source>
</reference>
<keyword evidence="8" id="KW-1185">Reference proteome</keyword>
<dbReference type="AlphaFoldDB" id="A0A1W0XBA2"/>
<dbReference type="GO" id="GO:0021556">
    <property type="term" value="P:central nervous system formation"/>
    <property type="evidence" value="ECO:0007669"/>
    <property type="project" value="TreeGrafter"/>
</dbReference>
<evidence type="ECO:0000313" key="8">
    <source>
        <dbReference type="Proteomes" id="UP000192578"/>
    </source>
</evidence>
<dbReference type="InterPro" id="IPR029034">
    <property type="entry name" value="Cystine-knot_cytokine"/>
</dbReference>
<comment type="caution">
    <text evidence="7">The sequence shown here is derived from an EMBL/GenBank/DDBJ whole genome shotgun (WGS) entry which is preliminary data.</text>
</comment>
<evidence type="ECO:0000256" key="1">
    <source>
        <dbReference type="ARBA" id="ARBA00022729"/>
    </source>
</evidence>
<evidence type="ECO:0000256" key="5">
    <source>
        <dbReference type="SAM" id="SignalP"/>
    </source>
</evidence>
<feature type="chain" id="PRO_5013003658" description="Spaetzle domain-containing protein" evidence="5">
    <location>
        <begin position="25"/>
        <end position="505"/>
    </location>
</feature>
<proteinExistence type="predicted"/>
<gene>
    <name evidence="7" type="ORF">BV898_01376</name>
</gene>
<dbReference type="GO" id="GO:0005121">
    <property type="term" value="F:Toll binding"/>
    <property type="evidence" value="ECO:0007669"/>
    <property type="project" value="TreeGrafter"/>
</dbReference>
<evidence type="ECO:0000256" key="3">
    <source>
        <dbReference type="ARBA" id="ARBA00023180"/>
    </source>
</evidence>
<dbReference type="Gene3D" id="2.10.90.10">
    <property type="entry name" value="Cystine-knot cytokines"/>
    <property type="match status" value="1"/>
</dbReference>
<dbReference type="SUPFAM" id="SSF57501">
    <property type="entry name" value="Cystine-knot cytokines"/>
    <property type="match status" value="1"/>
</dbReference>
<dbReference type="PANTHER" id="PTHR23199:SF12">
    <property type="entry name" value="NEUROTROPHIN 1-RELATED"/>
    <property type="match status" value="1"/>
</dbReference>
<keyword evidence="3" id="KW-0325">Glycoprotein</keyword>
<protein>
    <recommendedName>
        <fullName evidence="6">Spaetzle domain-containing protein</fullName>
    </recommendedName>
</protein>
<dbReference type="GO" id="GO:0008083">
    <property type="term" value="F:growth factor activity"/>
    <property type="evidence" value="ECO:0007669"/>
    <property type="project" value="TreeGrafter"/>
</dbReference>
<sequence length="505" mass="56718">MKYHCQLLVFVLDISIIFYRTIFATNSNQTDKDAQNLSRDTLVTTSTANPSVAPAKLLFRGYQHNYYTYDEPLTPYAKVRPLLGHGFLSDTLAKLDPSFRTAKKAKAKRRQQQATFSGFEKYPAVVFSSSGVGTLDRMDVAASDAKLQRHLLAAQINETVGGRVGPGTKLDSVYGITMGSSYTPACVKSPLQTICLDDPFYPTDSVKEAVLQSRQDFMKLYADVAFQSADNLCDGITRQDEEKHCNVFSQIHPISSSSSWTANYAHKQGPQGGSMDLRSRSAAATTTQPPTNSPPFHGQGKGYICQSVIHYARVLRAKNHRGQWRIVVNVPGYTQTSRFEECLRPLHRCQYISSKLQTSCIQKWNFHRLMVWDKYNGFETDIFRLPIACSCFIRPKAYQVTGRFYGERGFGPDTSRQSVDLRKAPRTVPLQKKELLAPPMQISETSKRYSYMPPDGSPVDPYLYYYYLSNLLPDQSVKYVAPGTVQVGSTEYVYGNNGVTQKKSL</sequence>
<accession>A0A1W0XBA2</accession>
<evidence type="ECO:0000313" key="7">
    <source>
        <dbReference type="EMBL" id="OQV24786.1"/>
    </source>
</evidence>
<feature type="signal peptide" evidence="5">
    <location>
        <begin position="1"/>
        <end position="24"/>
    </location>
</feature>
<dbReference type="EMBL" id="MTYJ01000005">
    <property type="protein sequence ID" value="OQV24786.1"/>
    <property type="molecule type" value="Genomic_DNA"/>
</dbReference>
<dbReference type="Pfam" id="PF16077">
    <property type="entry name" value="Spaetzle"/>
    <property type="match status" value="1"/>
</dbReference>
<dbReference type="OrthoDB" id="10064289at2759"/>
<dbReference type="InterPro" id="IPR052444">
    <property type="entry name" value="Spz/Toll_ligand-like"/>
</dbReference>
<evidence type="ECO:0000256" key="4">
    <source>
        <dbReference type="SAM" id="MobiDB-lite"/>
    </source>
</evidence>
<feature type="region of interest" description="Disordered" evidence="4">
    <location>
        <begin position="262"/>
        <end position="296"/>
    </location>
</feature>
<dbReference type="InterPro" id="IPR032104">
    <property type="entry name" value="Spaetzle"/>
</dbReference>
<keyword evidence="1 5" id="KW-0732">Signal</keyword>
<dbReference type="GO" id="GO:0005615">
    <property type="term" value="C:extracellular space"/>
    <property type="evidence" value="ECO:0007669"/>
    <property type="project" value="UniProtKB-ARBA"/>
</dbReference>
<evidence type="ECO:0000259" key="6">
    <source>
        <dbReference type="Pfam" id="PF16077"/>
    </source>
</evidence>
<organism evidence="7 8">
    <name type="scientific">Hypsibius exemplaris</name>
    <name type="common">Freshwater tardigrade</name>
    <dbReference type="NCBI Taxonomy" id="2072580"/>
    <lineage>
        <taxon>Eukaryota</taxon>
        <taxon>Metazoa</taxon>
        <taxon>Ecdysozoa</taxon>
        <taxon>Tardigrada</taxon>
        <taxon>Eutardigrada</taxon>
        <taxon>Parachela</taxon>
        <taxon>Hypsibioidea</taxon>
        <taxon>Hypsibiidae</taxon>
        <taxon>Hypsibius</taxon>
    </lineage>
</organism>
<feature type="domain" description="Spaetzle" evidence="6">
    <location>
        <begin position="303"/>
        <end position="392"/>
    </location>
</feature>
<dbReference type="Proteomes" id="UP000192578">
    <property type="component" value="Unassembled WGS sequence"/>
</dbReference>
<keyword evidence="2" id="KW-1015">Disulfide bond</keyword>
<name>A0A1W0XBA2_HYPEX</name>
<evidence type="ECO:0000256" key="2">
    <source>
        <dbReference type="ARBA" id="ARBA00023157"/>
    </source>
</evidence>